<dbReference type="RefSeq" id="WP_151557068.1">
    <property type="nucleotide sequence ID" value="NZ_WBMT01000001.1"/>
</dbReference>
<dbReference type="Pfam" id="PF03551">
    <property type="entry name" value="PadR"/>
    <property type="match status" value="1"/>
</dbReference>
<dbReference type="Gene3D" id="6.10.140.190">
    <property type="match status" value="1"/>
</dbReference>
<dbReference type="SUPFAM" id="SSF46785">
    <property type="entry name" value="Winged helix' DNA-binding domain"/>
    <property type="match status" value="1"/>
</dbReference>
<evidence type="ECO:0000259" key="2">
    <source>
        <dbReference type="Pfam" id="PF10400"/>
    </source>
</evidence>
<dbReference type="InterPro" id="IPR005149">
    <property type="entry name" value="Tscrpt_reg_PadR_N"/>
</dbReference>
<sequence>MSLRHAILGLLAGQPMSGYELKRAIDESVGHFWTADQSQIYRTLSGLVDDGLAARRTVVQEDRPNLHLHSVTASGLAELDRWLASGLQATPTREPFLARLFFAERLPLDEVRKLLDARRQETSELLTALEAVAMPEPSGSLGHALRSATLANGITHARAELEWLDAVERQLDQVGQ</sequence>
<dbReference type="Gene3D" id="1.10.10.10">
    <property type="entry name" value="Winged helix-like DNA-binding domain superfamily/Winged helix DNA-binding domain"/>
    <property type="match status" value="1"/>
</dbReference>
<feature type="domain" description="Transcription regulator PadR C-terminal" evidence="2">
    <location>
        <begin position="92"/>
        <end position="172"/>
    </location>
</feature>
<keyword evidence="4" id="KW-1185">Reference proteome</keyword>
<dbReference type="Pfam" id="PF10400">
    <property type="entry name" value="Vir_act_alpha_C"/>
    <property type="match status" value="1"/>
</dbReference>
<reference evidence="3 4" key="1">
    <citation type="submission" date="2019-09" db="EMBL/GenBank/DDBJ databases">
        <title>Actinomadura physcomitrii sp. nov., a novel actinomycete isolated from moss [Physcomitrium sphaericum (Ludw) Fuernr].</title>
        <authorList>
            <person name="Zhuang X."/>
            <person name="Liu C."/>
        </authorList>
    </citation>
    <scope>NUCLEOTIDE SEQUENCE [LARGE SCALE GENOMIC DNA]</scope>
    <source>
        <strain evidence="3 4">HMC1</strain>
    </source>
</reference>
<dbReference type="PANTHER" id="PTHR43252:SF6">
    <property type="entry name" value="NEGATIVE TRANSCRIPTION REGULATOR PADR"/>
    <property type="match status" value="1"/>
</dbReference>
<dbReference type="AlphaFoldDB" id="A0A6H9YUR1"/>
<dbReference type="EMBL" id="WBMT01000001">
    <property type="protein sequence ID" value="KAB2352347.1"/>
    <property type="molecule type" value="Genomic_DNA"/>
</dbReference>
<dbReference type="Proteomes" id="UP000468735">
    <property type="component" value="Unassembled WGS sequence"/>
</dbReference>
<dbReference type="OrthoDB" id="3186544at2"/>
<feature type="domain" description="Transcription regulator PadR N-terminal" evidence="1">
    <location>
        <begin position="7"/>
        <end position="80"/>
    </location>
</feature>
<name>A0A6H9YUR1_9ACTN</name>
<protein>
    <submittedName>
        <fullName evidence="3">PadR family transcriptional regulator</fullName>
    </submittedName>
</protein>
<organism evidence="3 4">
    <name type="scientific">Actinomadura rudentiformis</name>
    <dbReference type="NCBI Taxonomy" id="359158"/>
    <lineage>
        <taxon>Bacteria</taxon>
        <taxon>Bacillati</taxon>
        <taxon>Actinomycetota</taxon>
        <taxon>Actinomycetes</taxon>
        <taxon>Streptosporangiales</taxon>
        <taxon>Thermomonosporaceae</taxon>
        <taxon>Actinomadura</taxon>
    </lineage>
</organism>
<dbReference type="InterPro" id="IPR018309">
    <property type="entry name" value="Tscrpt_reg_PadR_C"/>
</dbReference>
<evidence type="ECO:0000313" key="4">
    <source>
        <dbReference type="Proteomes" id="UP000468735"/>
    </source>
</evidence>
<comment type="caution">
    <text evidence="3">The sequence shown here is derived from an EMBL/GenBank/DDBJ whole genome shotgun (WGS) entry which is preliminary data.</text>
</comment>
<evidence type="ECO:0000259" key="1">
    <source>
        <dbReference type="Pfam" id="PF03551"/>
    </source>
</evidence>
<evidence type="ECO:0000313" key="3">
    <source>
        <dbReference type="EMBL" id="KAB2352347.1"/>
    </source>
</evidence>
<proteinExistence type="predicted"/>
<dbReference type="InterPro" id="IPR036390">
    <property type="entry name" value="WH_DNA-bd_sf"/>
</dbReference>
<gene>
    <name evidence="3" type="ORF">F8566_01235</name>
</gene>
<accession>A0A6H9YUR1</accession>
<dbReference type="InterPro" id="IPR036388">
    <property type="entry name" value="WH-like_DNA-bd_sf"/>
</dbReference>
<dbReference type="PANTHER" id="PTHR43252">
    <property type="entry name" value="TRANSCRIPTIONAL REGULATOR YQJI"/>
    <property type="match status" value="1"/>
</dbReference>